<gene>
    <name evidence="3" type="ORF">NV381_16160</name>
</gene>
<dbReference type="EMBL" id="JANQBD010000011">
    <property type="protein sequence ID" value="MCR8632737.1"/>
    <property type="molecule type" value="Genomic_DNA"/>
</dbReference>
<accession>A0ABT1YHS2</accession>
<keyword evidence="4" id="KW-1185">Reference proteome</keyword>
<name>A0ABT1YHS2_9BACL</name>
<feature type="domain" description="Copper amine oxidase-like N-terminal" evidence="2">
    <location>
        <begin position="36"/>
        <end position="78"/>
    </location>
</feature>
<sequence length="275" mass="30552">MKKVPLTLALSAGLLVTGMTTVFAAEAVKAVLFPIQVVINQKAQALPTESPILNYNNQTYVPLRFFSEQLGHQIDYKQGPTNEQSSVSLSSPYSGSTEQGWHLTFLMQPGNHRDAPLSLMLNMAEVNPEENKPLEDRTYQFQASIYNVSKQDIVLMNGFKIDLEIVRADEDGISKIVWEGSIEHTPLKDGPVHIKGLPIPAANNDMFWGVQSPAWNWDGKDLNGVPLKPGFYYLRQKEGAHLQYGIINGSSEILTHNFNRSMANGLVGFSIRNLP</sequence>
<evidence type="ECO:0000313" key="3">
    <source>
        <dbReference type="EMBL" id="MCR8632737.1"/>
    </source>
</evidence>
<protein>
    <submittedName>
        <fullName evidence="3">Copper amine oxidase N-terminal domain-containing protein</fullName>
    </submittedName>
</protein>
<organism evidence="3 4">
    <name type="scientific">Paenibacillus radicis</name>
    <name type="common">ex Xue et al. 2023</name>
    <dbReference type="NCBI Taxonomy" id="2972489"/>
    <lineage>
        <taxon>Bacteria</taxon>
        <taxon>Bacillati</taxon>
        <taxon>Bacillota</taxon>
        <taxon>Bacilli</taxon>
        <taxon>Bacillales</taxon>
        <taxon>Paenibacillaceae</taxon>
        <taxon>Paenibacillus</taxon>
    </lineage>
</organism>
<proteinExistence type="predicted"/>
<feature type="signal peptide" evidence="1">
    <location>
        <begin position="1"/>
        <end position="24"/>
    </location>
</feature>
<dbReference type="Proteomes" id="UP001300012">
    <property type="component" value="Unassembled WGS sequence"/>
</dbReference>
<evidence type="ECO:0000313" key="4">
    <source>
        <dbReference type="Proteomes" id="UP001300012"/>
    </source>
</evidence>
<dbReference type="InterPro" id="IPR012854">
    <property type="entry name" value="Cu_amine_oxidase-like_N"/>
</dbReference>
<evidence type="ECO:0000256" key="1">
    <source>
        <dbReference type="SAM" id="SignalP"/>
    </source>
</evidence>
<dbReference type="Pfam" id="PF07833">
    <property type="entry name" value="Cu_amine_oxidN1"/>
    <property type="match status" value="1"/>
</dbReference>
<comment type="caution">
    <text evidence="3">The sequence shown here is derived from an EMBL/GenBank/DDBJ whole genome shotgun (WGS) entry which is preliminary data.</text>
</comment>
<dbReference type="RefSeq" id="WP_258214324.1">
    <property type="nucleotide sequence ID" value="NZ_JANQBD010000011.1"/>
</dbReference>
<dbReference type="Gene3D" id="3.30.457.10">
    <property type="entry name" value="Copper amine oxidase-like, N-terminal domain"/>
    <property type="match status" value="1"/>
</dbReference>
<feature type="chain" id="PRO_5045602659" evidence="1">
    <location>
        <begin position="25"/>
        <end position="275"/>
    </location>
</feature>
<dbReference type="InterPro" id="IPR036582">
    <property type="entry name" value="Mao_N_sf"/>
</dbReference>
<keyword evidence="1" id="KW-0732">Signal</keyword>
<evidence type="ECO:0000259" key="2">
    <source>
        <dbReference type="Pfam" id="PF07833"/>
    </source>
</evidence>
<reference evidence="3 4" key="1">
    <citation type="submission" date="2022-08" db="EMBL/GenBank/DDBJ databases">
        <title>Paenibacillus endoradicis sp. nov., Paenibacillus radicibacter sp. nov and Paenibacillus pararadicis sp. nov., three cold-adapted plant growth-promoting bacteria isolated from root of Larix gmelinii in Great Khingan.</title>
        <authorList>
            <person name="Xue H."/>
        </authorList>
    </citation>
    <scope>NUCLEOTIDE SEQUENCE [LARGE SCALE GENOMIC DNA]</scope>
    <source>
        <strain evidence="3 4">N5-1-1-5</strain>
    </source>
</reference>
<dbReference type="SUPFAM" id="SSF55383">
    <property type="entry name" value="Copper amine oxidase, domain N"/>
    <property type="match status" value="1"/>
</dbReference>